<feature type="signal peptide" evidence="3">
    <location>
        <begin position="1"/>
        <end position="21"/>
    </location>
</feature>
<feature type="chain" id="PRO_5025605284" evidence="3">
    <location>
        <begin position="22"/>
        <end position="360"/>
    </location>
</feature>
<gene>
    <name evidence="4" type="ORF">BU26DRAFT_513507</name>
</gene>
<keyword evidence="2" id="KW-1133">Transmembrane helix</keyword>
<proteinExistence type="predicted"/>
<feature type="region of interest" description="Disordered" evidence="1">
    <location>
        <begin position="312"/>
        <end position="360"/>
    </location>
</feature>
<dbReference type="EMBL" id="ML987189">
    <property type="protein sequence ID" value="KAF2256721.1"/>
    <property type="molecule type" value="Genomic_DNA"/>
</dbReference>
<name>A0A6A6J2V9_9PLEO</name>
<feature type="compositionally biased region" description="Basic and acidic residues" evidence="1">
    <location>
        <begin position="312"/>
        <end position="328"/>
    </location>
</feature>
<reference evidence="4" key="1">
    <citation type="journal article" date="2020" name="Stud. Mycol.">
        <title>101 Dothideomycetes genomes: a test case for predicting lifestyles and emergence of pathogens.</title>
        <authorList>
            <person name="Haridas S."/>
            <person name="Albert R."/>
            <person name="Binder M."/>
            <person name="Bloem J."/>
            <person name="Labutti K."/>
            <person name="Salamov A."/>
            <person name="Andreopoulos B."/>
            <person name="Baker S."/>
            <person name="Barry K."/>
            <person name="Bills G."/>
            <person name="Bluhm B."/>
            <person name="Cannon C."/>
            <person name="Castanera R."/>
            <person name="Culley D."/>
            <person name="Daum C."/>
            <person name="Ezra D."/>
            <person name="Gonzalez J."/>
            <person name="Henrissat B."/>
            <person name="Kuo A."/>
            <person name="Liang C."/>
            <person name="Lipzen A."/>
            <person name="Lutzoni F."/>
            <person name="Magnuson J."/>
            <person name="Mondo S."/>
            <person name="Nolan M."/>
            <person name="Ohm R."/>
            <person name="Pangilinan J."/>
            <person name="Park H.-J."/>
            <person name="Ramirez L."/>
            <person name="Alfaro M."/>
            <person name="Sun H."/>
            <person name="Tritt A."/>
            <person name="Yoshinaga Y."/>
            <person name="Zwiers L.-H."/>
            <person name="Turgeon B."/>
            <person name="Goodwin S."/>
            <person name="Spatafora J."/>
            <person name="Crous P."/>
            <person name="Grigoriev I."/>
        </authorList>
    </citation>
    <scope>NUCLEOTIDE SEQUENCE</scope>
    <source>
        <strain evidence="4">CBS 122368</strain>
    </source>
</reference>
<feature type="transmembrane region" description="Helical" evidence="2">
    <location>
        <begin position="249"/>
        <end position="270"/>
    </location>
</feature>
<keyword evidence="2" id="KW-0812">Transmembrane</keyword>
<keyword evidence="3" id="KW-0732">Signal</keyword>
<evidence type="ECO:0000313" key="4">
    <source>
        <dbReference type="EMBL" id="KAF2256721.1"/>
    </source>
</evidence>
<dbReference type="Proteomes" id="UP000800094">
    <property type="component" value="Unassembled WGS sequence"/>
</dbReference>
<sequence>MLLNSFAALFFASNALLGVSAGPLAAKRQDGSSSVTVASTSSQAAATSSSVSQQPSVGLVVGTNSEGKTTTFEVFGPQPTGSEATTTGDASATATEEASKTTYTFSRTGQPAPISTNFPVCHDANARPFCLPNNMSTLYVGKTYYVTWNPDFFELNSTVTVKIQWANDSAQEAWSSDVTENSWGVVAVNMKKEWLQGYSMYNLTFRALNFKGDDPNQEAKPFDGPMITLQNEPPRHYAPPPQNSINKEGLMIGLPVGLGFVVVIVVGLFIGMRQKRVIGLGNIMGRNRGYGSGKSKRQRLGLGKKGAIRLEEREARPQYHDPREHSRGDSLGSLVSDDDIRPAPGQNLFRDEIQRQRTGR</sequence>
<protein>
    <submittedName>
        <fullName evidence="4">Uncharacterized protein</fullName>
    </submittedName>
</protein>
<evidence type="ECO:0000256" key="1">
    <source>
        <dbReference type="SAM" id="MobiDB-lite"/>
    </source>
</evidence>
<organism evidence="4 5">
    <name type="scientific">Trematosphaeria pertusa</name>
    <dbReference type="NCBI Taxonomy" id="390896"/>
    <lineage>
        <taxon>Eukaryota</taxon>
        <taxon>Fungi</taxon>
        <taxon>Dikarya</taxon>
        <taxon>Ascomycota</taxon>
        <taxon>Pezizomycotina</taxon>
        <taxon>Dothideomycetes</taxon>
        <taxon>Pleosporomycetidae</taxon>
        <taxon>Pleosporales</taxon>
        <taxon>Massarineae</taxon>
        <taxon>Trematosphaeriaceae</taxon>
        <taxon>Trematosphaeria</taxon>
    </lineage>
</organism>
<accession>A0A6A6J2V9</accession>
<keyword evidence="2" id="KW-0472">Membrane</keyword>
<dbReference type="OrthoDB" id="4084551at2759"/>
<keyword evidence="5" id="KW-1185">Reference proteome</keyword>
<dbReference type="GeneID" id="54580967"/>
<evidence type="ECO:0000256" key="2">
    <source>
        <dbReference type="SAM" id="Phobius"/>
    </source>
</evidence>
<dbReference type="Pfam" id="PF14610">
    <property type="entry name" value="Psg1"/>
    <property type="match status" value="1"/>
</dbReference>
<dbReference type="InterPro" id="IPR028000">
    <property type="entry name" value="Pma1"/>
</dbReference>
<dbReference type="AlphaFoldDB" id="A0A6A6J2V9"/>
<feature type="compositionally biased region" description="Low complexity" evidence="1">
    <location>
        <begin position="80"/>
        <end position="98"/>
    </location>
</feature>
<feature type="region of interest" description="Disordered" evidence="1">
    <location>
        <begin position="76"/>
        <end position="98"/>
    </location>
</feature>
<dbReference type="RefSeq" id="XP_033691725.1">
    <property type="nucleotide sequence ID" value="XM_033827637.1"/>
</dbReference>
<feature type="compositionally biased region" description="Basic and acidic residues" evidence="1">
    <location>
        <begin position="349"/>
        <end position="360"/>
    </location>
</feature>
<evidence type="ECO:0000256" key="3">
    <source>
        <dbReference type="SAM" id="SignalP"/>
    </source>
</evidence>
<evidence type="ECO:0000313" key="5">
    <source>
        <dbReference type="Proteomes" id="UP000800094"/>
    </source>
</evidence>